<keyword evidence="4 8" id="KW-1133">Transmembrane helix</keyword>
<name>A0ABM1NEU6_NICVS</name>
<proteinExistence type="inferred from homology"/>
<protein>
    <recommendedName>
        <fullName evidence="8">Gustatory receptor</fullName>
    </recommendedName>
</protein>
<evidence type="ECO:0000256" key="7">
    <source>
        <dbReference type="ARBA" id="ARBA00023224"/>
    </source>
</evidence>
<feature type="transmembrane region" description="Helical" evidence="8">
    <location>
        <begin position="376"/>
        <end position="394"/>
    </location>
</feature>
<sequence length="407" mass="46937">MLSSIMLVLKELWKRVTRCDDIYDVLFPLHLATKPFAISPHSMIMDHLKKRKYSVSILGSCYSLVSIMLFTAYYVFAVEERNRISYQETNKITNAIDAYQLYGAVIVMILAVVLNGLRQNTLIEAVSKIDDIDAEFAHNRISIEYKTSRNYIAVYVYCIQLLFIGLEYMNCSMFLRQIFTLSDMCLLMCYLPLLVNGFVECQFIIYLLLLRQRFSIINHELECLSNVVLIGGKGVNRLITLRRMHEDLCISSRMINETFALQILIIIGNTFVSFTTHAYYCFDGFVRISLEEPDKNVYNTATTAAWTLFKLLQLFAVTFVCTSLTNEANSAKNFIYKIDRSRNQNISAQITIFSKQIIHWDFKICAFGFFNLDLTLFYSAVASATAYLFILLQLDIANRQPENTIIQ</sequence>
<evidence type="ECO:0000313" key="10">
    <source>
        <dbReference type="RefSeq" id="XP_017785346.1"/>
    </source>
</evidence>
<feature type="transmembrane region" description="Helical" evidence="8">
    <location>
        <begin position="259"/>
        <end position="280"/>
    </location>
</feature>
<organism evidence="9 10">
    <name type="scientific">Nicrophorus vespilloides</name>
    <name type="common">Boreal carrion beetle</name>
    <dbReference type="NCBI Taxonomy" id="110193"/>
    <lineage>
        <taxon>Eukaryota</taxon>
        <taxon>Metazoa</taxon>
        <taxon>Ecdysozoa</taxon>
        <taxon>Arthropoda</taxon>
        <taxon>Hexapoda</taxon>
        <taxon>Insecta</taxon>
        <taxon>Pterygota</taxon>
        <taxon>Neoptera</taxon>
        <taxon>Endopterygota</taxon>
        <taxon>Coleoptera</taxon>
        <taxon>Polyphaga</taxon>
        <taxon>Staphyliniformia</taxon>
        <taxon>Silphidae</taxon>
        <taxon>Nicrophorinae</taxon>
        <taxon>Nicrophorus</taxon>
    </lineage>
</organism>
<accession>A0ABM1NEU6</accession>
<dbReference type="PANTHER" id="PTHR21143:SF134">
    <property type="entry name" value="GUSTATORY RECEPTOR"/>
    <property type="match status" value="1"/>
</dbReference>
<evidence type="ECO:0000313" key="9">
    <source>
        <dbReference type="Proteomes" id="UP000695000"/>
    </source>
</evidence>
<evidence type="ECO:0000256" key="2">
    <source>
        <dbReference type="ARBA" id="ARBA00022475"/>
    </source>
</evidence>
<keyword evidence="7 8" id="KW-0807">Transducer</keyword>
<evidence type="ECO:0000256" key="4">
    <source>
        <dbReference type="ARBA" id="ARBA00022989"/>
    </source>
</evidence>
<comment type="similarity">
    <text evidence="8">Belongs to the insect chemoreceptor superfamily. Gustatory receptor (GR) family.</text>
</comment>
<keyword evidence="6 8" id="KW-0675">Receptor</keyword>
<evidence type="ECO:0000256" key="3">
    <source>
        <dbReference type="ARBA" id="ARBA00022692"/>
    </source>
</evidence>
<dbReference type="GeneID" id="108568649"/>
<dbReference type="RefSeq" id="XP_017785346.1">
    <property type="nucleotide sequence ID" value="XM_017929857.1"/>
</dbReference>
<feature type="transmembrane region" description="Helical" evidence="8">
    <location>
        <begin position="150"/>
        <end position="170"/>
    </location>
</feature>
<comment type="function">
    <text evidence="8">Gustatory receptor which mediates acceptance or avoidance behavior, depending on its substrates.</text>
</comment>
<dbReference type="PANTHER" id="PTHR21143">
    <property type="entry name" value="INVERTEBRATE GUSTATORY RECEPTOR"/>
    <property type="match status" value="1"/>
</dbReference>
<comment type="caution">
    <text evidence="8">Lacks conserved residue(s) required for the propagation of feature annotation.</text>
</comment>
<evidence type="ECO:0000256" key="8">
    <source>
        <dbReference type="RuleBase" id="RU363108"/>
    </source>
</evidence>
<feature type="transmembrane region" description="Helical" evidence="8">
    <location>
        <begin position="53"/>
        <end position="76"/>
    </location>
</feature>
<comment type="subcellular location">
    <subcellularLocation>
        <location evidence="1 8">Cell membrane</location>
        <topology evidence="1 8">Multi-pass membrane protein</topology>
    </subcellularLocation>
</comment>
<evidence type="ECO:0000256" key="6">
    <source>
        <dbReference type="ARBA" id="ARBA00023170"/>
    </source>
</evidence>
<dbReference type="Proteomes" id="UP000695000">
    <property type="component" value="Unplaced"/>
</dbReference>
<evidence type="ECO:0000256" key="1">
    <source>
        <dbReference type="ARBA" id="ARBA00004651"/>
    </source>
</evidence>
<evidence type="ECO:0000256" key="5">
    <source>
        <dbReference type="ARBA" id="ARBA00023136"/>
    </source>
</evidence>
<reference evidence="10" key="1">
    <citation type="submission" date="2025-08" db="UniProtKB">
        <authorList>
            <consortium name="RefSeq"/>
        </authorList>
    </citation>
    <scope>IDENTIFICATION</scope>
    <source>
        <tissue evidence="10">Whole Larva</tissue>
    </source>
</reference>
<dbReference type="InterPro" id="IPR013604">
    <property type="entry name" value="7TM_chemorcpt"/>
</dbReference>
<keyword evidence="3 8" id="KW-0812">Transmembrane</keyword>
<dbReference type="Pfam" id="PF08395">
    <property type="entry name" value="7tm_7"/>
    <property type="match status" value="1"/>
</dbReference>
<gene>
    <name evidence="10" type="primary">LOC108568649</name>
</gene>
<keyword evidence="9" id="KW-1185">Reference proteome</keyword>
<keyword evidence="2 8" id="KW-1003">Cell membrane</keyword>
<feature type="transmembrane region" description="Helical" evidence="8">
    <location>
        <begin position="190"/>
        <end position="209"/>
    </location>
</feature>
<keyword evidence="5 8" id="KW-0472">Membrane</keyword>
<feature type="transmembrane region" description="Helical" evidence="8">
    <location>
        <begin position="96"/>
        <end position="117"/>
    </location>
</feature>